<organism evidence="1 2">
    <name type="scientific">Vaccinium darrowii</name>
    <dbReference type="NCBI Taxonomy" id="229202"/>
    <lineage>
        <taxon>Eukaryota</taxon>
        <taxon>Viridiplantae</taxon>
        <taxon>Streptophyta</taxon>
        <taxon>Embryophyta</taxon>
        <taxon>Tracheophyta</taxon>
        <taxon>Spermatophyta</taxon>
        <taxon>Magnoliopsida</taxon>
        <taxon>eudicotyledons</taxon>
        <taxon>Gunneridae</taxon>
        <taxon>Pentapetalae</taxon>
        <taxon>asterids</taxon>
        <taxon>Ericales</taxon>
        <taxon>Ericaceae</taxon>
        <taxon>Vaccinioideae</taxon>
        <taxon>Vaccinieae</taxon>
        <taxon>Vaccinium</taxon>
    </lineage>
</organism>
<sequence>MVTEEMETLNETLDSAVQAQENGARVSVDDDKGVKDDVYVGGDGGGADEPMVVEAEISVEKSFVCSNDGGGGVIGDAKETGSPAVEGLIDGGSTLLNGDGSCKETGLNENGGSVVEEVHGSLDSINEKGGNCGYVDNKGSVDENEGNPGEEFMKIPGSEGNEKFEANHNGEGEEDAGDEEHEYSVGDFVWGKIRSHPWWPGRIYDPSDASEYARKYSHGGTLLVAYFGDESFSWCSPSQLKPFAEDFLEMSGQSNSKSFVNAVQNAIDEISKLVELKMACYCGSASDRLGLDRHAVTNAGIKDGVLVPDCDVDKLLIPLNGPTELLSTLRYIAKVVSNTNLLEYTVLRNWLSAFYQVKGGHKLPIFYEPVSIEGLEDKSRNVEVTDVKDFNGVVQVPFGGPVEEVWISSSVHPGLLGQTNESVLQKCPAIAEDKLYERRKKKTVAELIEEDMVVKPDNAMGSLVTDATAPSKLVKASLKAKGKSSDDTLSQDGSDLTSSSGKKRGRGKMSETEGSVKSQESEVWRAKNGGGEGEEDTKKDGVSFLGNNDAHAKEETEKGLASGRKKGTRKKVETKESSEKRVPRVKHRSGAGEEETKKKDGSSKEETDKGLASGRKRGRKKTVEIQDSTEKKVPGQKNGGKGKGVKEDGVSSIGNEGANAKEETEKGLASVRKRGRSKEAETQGSEKSAEKEVQIAKNGGGEGVEGAKEEDNGLSVGKNDDSNSKEETEKGLASRERKKSRYLSPPFTSLKKGASTEEDSLEAESKKTPVVRCTDEIEVDTVAISSPNPLREDQKKFIDTVKINASTRELVAEVRSAAINPLRMKEKSIVDMLLGFISEFRSALNLQGSNYKIYHKRQAVRKRKLPSSGLDAEIPESKSQRKGNEKKERGSSGVKKLEKDDGELGKKRKKKETIDNKKDGEAATTPVTLIVSFPPGFSLPSKNDLKAVFSKFGALNETETEVLYNCSCAMVVFVKNSDAVEAFNACIDESPFRPAKVSYRLRYSSDIYQKASDAASKEEGENPVNDASRVLFTVKEKLELMTSMLEKSDGNMLPEVQSKFEAEMKGLLEVVNAVI</sequence>
<protein>
    <submittedName>
        <fullName evidence="1">Uncharacterized protein</fullName>
    </submittedName>
</protein>
<evidence type="ECO:0000313" key="1">
    <source>
        <dbReference type="EMBL" id="KAH7851215.1"/>
    </source>
</evidence>
<reference evidence="1 2" key="1">
    <citation type="journal article" date="2021" name="Hortic Res">
        <title>High-quality reference genome and annotation aids understanding of berry development for evergreen blueberry (Vaccinium darrowii).</title>
        <authorList>
            <person name="Yu J."/>
            <person name="Hulse-Kemp A.M."/>
            <person name="Babiker E."/>
            <person name="Staton M."/>
        </authorList>
    </citation>
    <scope>NUCLEOTIDE SEQUENCE [LARGE SCALE GENOMIC DNA]</scope>
    <source>
        <strain evidence="2">cv. NJ 8807/NJ 8810</strain>
        <tissue evidence="1">Young leaf</tissue>
    </source>
</reference>
<gene>
    <name evidence="1" type="ORF">Vadar_008701</name>
</gene>
<evidence type="ECO:0000313" key="2">
    <source>
        <dbReference type="Proteomes" id="UP000828048"/>
    </source>
</evidence>
<comment type="caution">
    <text evidence="1">The sequence shown here is derived from an EMBL/GenBank/DDBJ whole genome shotgun (WGS) entry which is preliminary data.</text>
</comment>
<proteinExistence type="predicted"/>
<dbReference type="Proteomes" id="UP000828048">
    <property type="component" value="Chromosome 8"/>
</dbReference>
<accession>A0ACB7YCF8</accession>
<name>A0ACB7YCF8_9ERIC</name>
<dbReference type="EMBL" id="CM037158">
    <property type="protein sequence ID" value="KAH7851215.1"/>
    <property type="molecule type" value="Genomic_DNA"/>
</dbReference>
<keyword evidence="2" id="KW-1185">Reference proteome</keyword>